<comment type="caution">
    <text evidence="7">The sequence shown here is derived from an EMBL/GenBank/DDBJ whole genome shotgun (WGS) entry which is preliminary data.</text>
</comment>
<feature type="compositionally biased region" description="Basic and acidic residues" evidence="5">
    <location>
        <begin position="236"/>
        <end position="245"/>
    </location>
</feature>
<keyword evidence="2 4" id="KW-0863">Zinc-finger</keyword>
<dbReference type="Pfam" id="PF01428">
    <property type="entry name" value="zf-AN1"/>
    <property type="match status" value="1"/>
</dbReference>
<sequence length="367" mass="40968">MSCNQISAEHGVVTGKSPFGEPIIKFDCKAAAYAPCVTALRASYVATLLAKPKLKPIEKDKHRPSPSRYSLTFYSIPPTMTRREIGALVGAHVGRGFKFEMKIVNRHKNKFFDIEIVGCEDYYLNKQIVDAIVQGREDIVFSTELERIEQPVSIRKAEVETDTVEPVQAPLPPANVYEVLDVLEDTVLLDGIEDDPVEDVETSVSTLTDPSEVLKKKNKKKKKKKDGADQDDEEAQVEKQVEKIESPAVAPAPSNQCSMANCREKVSIVFPACEFCTRKYCAAHRMPESHSPKCAEHKREKEKTSYRAETNRMINMAKRPDATIGSTSKAAVAKDRDDAAKRLREKIQASRPSSSKEKKGDDKPSRK</sequence>
<protein>
    <recommendedName>
        <fullName evidence="6">AN1-type domain-containing protein</fullName>
    </recommendedName>
</protein>
<dbReference type="InterPro" id="IPR035896">
    <property type="entry name" value="AN1-like_Znf"/>
</dbReference>
<dbReference type="InterPro" id="IPR000058">
    <property type="entry name" value="Znf_AN1"/>
</dbReference>
<feature type="domain" description="AN1-type" evidence="6">
    <location>
        <begin position="251"/>
        <end position="300"/>
    </location>
</feature>
<keyword evidence="8" id="KW-1185">Reference proteome</keyword>
<evidence type="ECO:0000313" key="7">
    <source>
        <dbReference type="EMBL" id="TPX37579.1"/>
    </source>
</evidence>
<organism evidence="7 8">
    <name type="scientific">Synchytrium microbalum</name>
    <dbReference type="NCBI Taxonomy" id="1806994"/>
    <lineage>
        <taxon>Eukaryota</taxon>
        <taxon>Fungi</taxon>
        <taxon>Fungi incertae sedis</taxon>
        <taxon>Chytridiomycota</taxon>
        <taxon>Chytridiomycota incertae sedis</taxon>
        <taxon>Chytridiomycetes</taxon>
        <taxon>Synchytriales</taxon>
        <taxon>Synchytriaceae</taxon>
        <taxon>Synchytrium</taxon>
    </lineage>
</organism>
<dbReference type="EMBL" id="QEAO01000002">
    <property type="protein sequence ID" value="TPX37579.1"/>
    <property type="molecule type" value="Genomic_DNA"/>
</dbReference>
<dbReference type="OrthoDB" id="431929at2759"/>
<feature type="region of interest" description="Disordered" evidence="5">
    <location>
        <begin position="315"/>
        <end position="367"/>
    </location>
</feature>
<keyword evidence="1" id="KW-0479">Metal-binding</keyword>
<evidence type="ECO:0000313" key="8">
    <source>
        <dbReference type="Proteomes" id="UP000319731"/>
    </source>
</evidence>
<evidence type="ECO:0000256" key="3">
    <source>
        <dbReference type="ARBA" id="ARBA00022833"/>
    </source>
</evidence>
<feature type="compositionally biased region" description="Basic residues" evidence="5">
    <location>
        <begin position="216"/>
        <end position="225"/>
    </location>
</feature>
<dbReference type="Proteomes" id="UP000319731">
    <property type="component" value="Unassembled WGS sequence"/>
</dbReference>
<keyword evidence="3" id="KW-0862">Zinc</keyword>
<evidence type="ECO:0000256" key="1">
    <source>
        <dbReference type="ARBA" id="ARBA00022723"/>
    </source>
</evidence>
<reference evidence="7 8" key="1">
    <citation type="journal article" date="2019" name="Sci. Rep.">
        <title>Comparative genomics of chytrid fungi reveal insights into the obligate biotrophic and pathogenic lifestyle of Synchytrium endobioticum.</title>
        <authorList>
            <person name="van de Vossenberg B.T.L.H."/>
            <person name="Warris S."/>
            <person name="Nguyen H.D.T."/>
            <person name="van Gent-Pelzer M.P.E."/>
            <person name="Joly D.L."/>
            <person name="van de Geest H.C."/>
            <person name="Bonants P.J.M."/>
            <person name="Smith D.S."/>
            <person name="Levesque C.A."/>
            <person name="van der Lee T.A.J."/>
        </authorList>
    </citation>
    <scope>NUCLEOTIDE SEQUENCE [LARGE SCALE GENOMIC DNA]</scope>
    <source>
        <strain evidence="7 8">JEL517</strain>
    </source>
</reference>
<dbReference type="AlphaFoldDB" id="A0A507CEH4"/>
<evidence type="ECO:0000256" key="5">
    <source>
        <dbReference type="SAM" id="MobiDB-lite"/>
    </source>
</evidence>
<dbReference type="Gene3D" id="4.10.1110.10">
    <property type="entry name" value="AN1-like Zinc finger"/>
    <property type="match status" value="1"/>
</dbReference>
<gene>
    <name evidence="7" type="ORF">SmJEL517_g00478</name>
</gene>
<dbReference type="GO" id="GO:0008270">
    <property type="term" value="F:zinc ion binding"/>
    <property type="evidence" value="ECO:0007669"/>
    <property type="project" value="UniProtKB-KW"/>
</dbReference>
<evidence type="ECO:0000256" key="2">
    <source>
        <dbReference type="ARBA" id="ARBA00022771"/>
    </source>
</evidence>
<feature type="compositionally biased region" description="Basic and acidic residues" evidence="5">
    <location>
        <begin position="332"/>
        <end position="367"/>
    </location>
</feature>
<evidence type="ECO:0000256" key="4">
    <source>
        <dbReference type="PROSITE-ProRule" id="PRU00449"/>
    </source>
</evidence>
<name>A0A507CEH4_9FUNG</name>
<proteinExistence type="predicted"/>
<dbReference type="SUPFAM" id="SSF118310">
    <property type="entry name" value="AN1-like Zinc finger"/>
    <property type="match status" value="1"/>
</dbReference>
<feature type="region of interest" description="Disordered" evidence="5">
    <location>
        <begin position="214"/>
        <end position="256"/>
    </location>
</feature>
<accession>A0A507CEH4</accession>
<dbReference type="RefSeq" id="XP_031027490.1">
    <property type="nucleotide sequence ID" value="XM_031166407.1"/>
</dbReference>
<dbReference type="PROSITE" id="PS51039">
    <property type="entry name" value="ZF_AN1"/>
    <property type="match status" value="1"/>
</dbReference>
<evidence type="ECO:0000259" key="6">
    <source>
        <dbReference type="PROSITE" id="PS51039"/>
    </source>
</evidence>
<dbReference type="SMART" id="SM00154">
    <property type="entry name" value="ZnF_AN1"/>
    <property type="match status" value="1"/>
</dbReference>
<dbReference type="GeneID" id="42001704"/>